<reference evidence="1 2" key="1">
    <citation type="submission" date="2017-05" db="EMBL/GenBank/DDBJ databases">
        <authorList>
            <person name="Song R."/>
            <person name="Chenine A.L."/>
            <person name="Ruprecht R.M."/>
        </authorList>
    </citation>
    <scope>NUCLEOTIDE SEQUENCE [LARGE SCALE GENOMIC DNA]</scope>
    <source>
        <strain evidence="1 2">ARLG1955</strain>
    </source>
</reference>
<protein>
    <submittedName>
        <fullName evidence="1">Uncharacterized protein</fullName>
    </submittedName>
</protein>
<accession>A0A0Q1WIG7</accession>
<sequence>MLGKHHHFLKKFSISDAAIAYKKPRSTILKYIKSGDFKLDYNNLIEYSQLIRKFGEITSPIQDEREQQIKKLKDEVMHLKKQLNFFKYTSISNKNRLLISHKDSI</sequence>
<dbReference type="RefSeq" id="WP_017399711.1">
    <property type="nucleotide sequence ID" value="NZ_BBTQ01000065.1"/>
</dbReference>
<name>A0A0Q1WIG7_ACIPI</name>
<comment type="caution">
    <text evidence="1">The sequence shown here is derived from an EMBL/GenBank/DDBJ whole genome shotgun (WGS) entry which is preliminary data.</text>
</comment>
<proteinExistence type="predicted"/>
<dbReference type="Proteomes" id="UP000195162">
    <property type="component" value="Unassembled WGS sequence"/>
</dbReference>
<dbReference type="AlphaFoldDB" id="A0A0Q1WIG7"/>
<gene>
    <name evidence="1" type="ORF">CAT59_00250</name>
</gene>
<dbReference type="EMBL" id="NGIR01000005">
    <property type="protein sequence ID" value="OTU31006.1"/>
    <property type="molecule type" value="Genomic_DNA"/>
</dbReference>
<evidence type="ECO:0000313" key="1">
    <source>
        <dbReference type="EMBL" id="OTU31006.1"/>
    </source>
</evidence>
<evidence type="ECO:0000313" key="2">
    <source>
        <dbReference type="Proteomes" id="UP000195162"/>
    </source>
</evidence>
<organism evidence="1 2">
    <name type="scientific">Acinetobacter pittii</name>
    <name type="common">Acinetobacter genomosp. 3</name>
    <dbReference type="NCBI Taxonomy" id="48296"/>
    <lineage>
        <taxon>Bacteria</taxon>
        <taxon>Pseudomonadati</taxon>
        <taxon>Pseudomonadota</taxon>
        <taxon>Gammaproteobacteria</taxon>
        <taxon>Moraxellales</taxon>
        <taxon>Moraxellaceae</taxon>
        <taxon>Acinetobacter</taxon>
        <taxon>Acinetobacter calcoaceticus/baumannii complex</taxon>
    </lineage>
</organism>